<proteinExistence type="predicted"/>
<protein>
    <submittedName>
        <fullName evidence="1">Uncharacterized protein</fullName>
    </submittedName>
</protein>
<gene>
    <name evidence="1" type="ORF">O9Z63_07385</name>
</gene>
<organism evidence="1 2">
    <name type="scientific">Hymenobacter yonginensis</name>
    <dbReference type="NCBI Taxonomy" id="748197"/>
    <lineage>
        <taxon>Bacteria</taxon>
        <taxon>Pseudomonadati</taxon>
        <taxon>Bacteroidota</taxon>
        <taxon>Cytophagia</taxon>
        <taxon>Cytophagales</taxon>
        <taxon>Hymenobacteraceae</taxon>
        <taxon>Hymenobacter</taxon>
    </lineage>
</organism>
<name>A0ABY7PSZ8_9BACT</name>
<reference evidence="1 2" key="1">
    <citation type="journal article" date="2011" name="Int. J. Syst. Evol. Microbiol.">
        <title>Hymenobacter yonginensis sp. nov., isolated from a mesotrophic artificial lake.</title>
        <authorList>
            <person name="Joung Y."/>
            <person name="Cho S.H."/>
            <person name="Kim H."/>
            <person name="Kim S.B."/>
            <person name="Joh K."/>
        </authorList>
    </citation>
    <scope>NUCLEOTIDE SEQUENCE [LARGE SCALE GENOMIC DNA]</scope>
    <source>
        <strain evidence="1 2">KCTC 22745</strain>
    </source>
</reference>
<sequence length="147" mass="16432">MAGLPQIGIQHTCLSPGPGAELRITLRKTGNFGTEPVTLSVAVLNSQGEQVFADFYAGSSTTFRFSPAPDDTYTITGTDEKHRRAQLYYQLRRAHGRGRHGRARHVRPGCSRRAGAAWHPAAQHRIHAHHYRRLGEGHATRYRRVRA</sequence>
<dbReference type="RefSeq" id="WP_270128658.1">
    <property type="nucleotide sequence ID" value="NZ_CP115396.1"/>
</dbReference>
<evidence type="ECO:0000313" key="2">
    <source>
        <dbReference type="Proteomes" id="UP001211872"/>
    </source>
</evidence>
<dbReference type="Proteomes" id="UP001211872">
    <property type="component" value="Chromosome"/>
</dbReference>
<accession>A0ABY7PSZ8</accession>
<dbReference type="EMBL" id="CP115396">
    <property type="protein sequence ID" value="WBO86068.1"/>
    <property type="molecule type" value="Genomic_DNA"/>
</dbReference>
<evidence type="ECO:0000313" key="1">
    <source>
        <dbReference type="EMBL" id="WBO86068.1"/>
    </source>
</evidence>
<keyword evidence="2" id="KW-1185">Reference proteome</keyword>